<evidence type="ECO:0000256" key="2">
    <source>
        <dbReference type="SAM" id="MobiDB-lite"/>
    </source>
</evidence>
<feature type="compositionally biased region" description="Low complexity" evidence="2">
    <location>
        <begin position="29"/>
        <end position="55"/>
    </location>
</feature>
<evidence type="ECO:0000259" key="4">
    <source>
        <dbReference type="SMART" id="SM00062"/>
    </source>
</evidence>
<comment type="caution">
    <text evidence="5">The sequence shown here is derived from an EMBL/GenBank/DDBJ whole genome shotgun (WGS) entry which is preliminary data.</text>
</comment>
<protein>
    <submittedName>
        <fullName evidence="5">Polar amino acid transport system substrate-binding protein</fullName>
    </submittedName>
</protein>
<dbReference type="SUPFAM" id="SSF53850">
    <property type="entry name" value="Periplasmic binding protein-like II"/>
    <property type="match status" value="1"/>
</dbReference>
<dbReference type="AlphaFoldDB" id="A0A2S6IWI1"/>
<evidence type="ECO:0000313" key="6">
    <source>
        <dbReference type="Proteomes" id="UP000239485"/>
    </source>
</evidence>
<gene>
    <name evidence="5" type="ORF">CLV92_101412</name>
</gene>
<feature type="domain" description="Solute-binding protein family 3/N-terminal" evidence="4">
    <location>
        <begin position="68"/>
        <end position="295"/>
    </location>
</feature>
<dbReference type="SMART" id="SM00062">
    <property type="entry name" value="PBPb"/>
    <property type="match status" value="1"/>
</dbReference>
<dbReference type="InterPro" id="IPR006311">
    <property type="entry name" value="TAT_signal"/>
</dbReference>
<dbReference type="PROSITE" id="PS51318">
    <property type="entry name" value="TAT"/>
    <property type="match status" value="1"/>
</dbReference>
<dbReference type="InterPro" id="IPR001638">
    <property type="entry name" value="Solute-binding_3/MltF_N"/>
</dbReference>
<evidence type="ECO:0000256" key="3">
    <source>
        <dbReference type="SAM" id="SignalP"/>
    </source>
</evidence>
<dbReference type="Gene3D" id="3.40.190.10">
    <property type="entry name" value="Periplasmic binding protein-like II"/>
    <property type="match status" value="2"/>
</dbReference>
<dbReference type="PANTHER" id="PTHR35936:SF17">
    <property type="entry name" value="ARGININE-BINDING EXTRACELLULAR PROTEIN ARTP"/>
    <property type="match status" value="1"/>
</dbReference>
<evidence type="ECO:0000313" key="5">
    <source>
        <dbReference type="EMBL" id="PPK98712.1"/>
    </source>
</evidence>
<dbReference type="EMBL" id="PTJD01000001">
    <property type="protein sequence ID" value="PPK98712.1"/>
    <property type="molecule type" value="Genomic_DNA"/>
</dbReference>
<dbReference type="PROSITE" id="PS51257">
    <property type="entry name" value="PROKAR_LIPOPROTEIN"/>
    <property type="match status" value="1"/>
</dbReference>
<accession>A0A2S6IWI1</accession>
<reference evidence="5 6" key="1">
    <citation type="submission" date="2018-02" db="EMBL/GenBank/DDBJ databases">
        <title>Genomic Encyclopedia of Archaeal and Bacterial Type Strains, Phase II (KMG-II): from individual species to whole genera.</title>
        <authorList>
            <person name="Goeker M."/>
        </authorList>
    </citation>
    <scope>NUCLEOTIDE SEQUENCE [LARGE SCALE GENOMIC DNA]</scope>
    <source>
        <strain evidence="5 6">DSM 22857</strain>
    </source>
</reference>
<keyword evidence="6" id="KW-1185">Reference proteome</keyword>
<keyword evidence="1 3" id="KW-0732">Signal</keyword>
<dbReference type="PANTHER" id="PTHR35936">
    <property type="entry name" value="MEMBRANE-BOUND LYTIC MUREIN TRANSGLYCOSYLASE F"/>
    <property type="match status" value="1"/>
</dbReference>
<name>A0A2S6IWI1_9ACTN</name>
<feature type="region of interest" description="Disordered" evidence="2">
    <location>
        <begin position="29"/>
        <end position="57"/>
    </location>
</feature>
<dbReference type="CDD" id="cd01004">
    <property type="entry name" value="PBP2_MidA_like"/>
    <property type="match status" value="1"/>
</dbReference>
<evidence type="ECO:0000256" key="1">
    <source>
        <dbReference type="ARBA" id="ARBA00022729"/>
    </source>
</evidence>
<dbReference type="RefSeq" id="WP_245886328.1">
    <property type="nucleotide sequence ID" value="NZ_PTJD01000001.1"/>
</dbReference>
<feature type="signal peptide" evidence="3">
    <location>
        <begin position="1"/>
        <end position="20"/>
    </location>
</feature>
<dbReference type="Proteomes" id="UP000239485">
    <property type="component" value="Unassembled WGS sequence"/>
</dbReference>
<feature type="chain" id="PRO_5015441428" evidence="3">
    <location>
        <begin position="21"/>
        <end position="305"/>
    </location>
</feature>
<dbReference type="Pfam" id="PF00497">
    <property type="entry name" value="SBP_bac_3"/>
    <property type="match status" value="1"/>
</dbReference>
<organism evidence="5 6">
    <name type="scientific">Kineococcus xinjiangensis</name>
    <dbReference type="NCBI Taxonomy" id="512762"/>
    <lineage>
        <taxon>Bacteria</taxon>
        <taxon>Bacillati</taxon>
        <taxon>Actinomycetota</taxon>
        <taxon>Actinomycetes</taxon>
        <taxon>Kineosporiales</taxon>
        <taxon>Kineosporiaceae</taxon>
        <taxon>Kineococcus</taxon>
    </lineage>
</organism>
<sequence>MAHRRSFLLMCGTVAATALAVTSCGSDSLSGAPSSPGSTGSPTSSAAAPSADTSLQDSLPQALKDSGVLRVGTNAEYPPNEYLEGGEVAGLGIDVMNAVAAKLGLETEYTNAPFDSLIIGVAANRYDAAVSSFTINEERKKEVNMVSYFEAGSQWATLADNPSGLDPASPCGKRVAVQTGTVQADEDLPARNKECVDAGKPAIEVLTFSSQQDATAALVANRVDATVADSPIIAYAVKQTNGQLEAVGDVYDSAPYGIVIPKDQPELAEAVAEALKALEEDGTYAQVLQKWGNEDGAIDDFAVNP</sequence>
<proteinExistence type="predicted"/>